<gene>
    <name evidence="7" type="ORF">IM720_00825</name>
    <name evidence="8" type="ORF">PS925_02757</name>
</gene>
<evidence type="ECO:0000313" key="9">
    <source>
        <dbReference type="Proteomes" id="UP000412311"/>
    </source>
</evidence>
<dbReference type="RefSeq" id="WP_019334922.1">
    <property type="nucleotide sequence ID" value="NZ_CABVJG010000007.1"/>
</dbReference>
<name>A0A075PDC8_PSEFL</name>
<dbReference type="GO" id="GO:0006508">
    <property type="term" value="P:proteolysis"/>
    <property type="evidence" value="ECO:0007669"/>
    <property type="project" value="UniProtKB-KW"/>
</dbReference>
<evidence type="ECO:0000256" key="4">
    <source>
        <dbReference type="ARBA" id="ARBA00022833"/>
    </source>
</evidence>
<dbReference type="GO" id="GO:0046872">
    <property type="term" value="F:metal ion binding"/>
    <property type="evidence" value="ECO:0007669"/>
    <property type="project" value="UniProtKB-KW"/>
</dbReference>
<evidence type="ECO:0000259" key="6">
    <source>
        <dbReference type="Pfam" id="PF14464"/>
    </source>
</evidence>
<evidence type="ECO:0000313" key="8">
    <source>
        <dbReference type="EMBL" id="VVQ05370.1"/>
    </source>
</evidence>
<keyword evidence="1" id="KW-0645">Protease</keyword>
<reference evidence="7 10" key="2">
    <citation type="submission" date="2020-10" db="EMBL/GenBank/DDBJ databases">
        <title>Complete genome sequence of a novel Pseudomonas fluorescens strain isolated from the flower of kumarahou (Pomaderris kumeraho).</title>
        <authorList>
            <person name="Summers M.C."/>
            <person name="Nowak V."/>
            <person name="Fairhurst M.J."/>
            <person name="Owen J.G."/>
            <person name="Gerth M.L."/>
            <person name="Patrick W.M."/>
        </authorList>
    </citation>
    <scope>NUCLEOTIDE SEQUENCE [LARGE SCALE GENOMIC DNA]</scope>
    <source>
        <strain evidence="7 10">KF1</strain>
    </source>
</reference>
<organism evidence="8 9">
    <name type="scientific">Pseudomonas fluorescens</name>
    <dbReference type="NCBI Taxonomy" id="294"/>
    <lineage>
        <taxon>Bacteria</taxon>
        <taxon>Pseudomonadati</taxon>
        <taxon>Pseudomonadota</taxon>
        <taxon>Gammaproteobacteria</taxon>
        <taxon>Pseudomonadales</taxon>
        <taxon>Pseudomonadaceae</taxon>
        <taxon>Pseudomonas</taxon>
    </lineage>
</organism>
<evidence type="ECO:0000256" key="1">
    <source>
        <dbReference type="ARBA" id="ARBA00022670"/>
    </source>
</evidence>
<dbReference type="AlphaFoldDB" id="A0A075PDC8"/>
<keyword evidence="3" id="KW-0378">Hydrolase</keyword>
<evidence type="ECO:0000256" key="2">
    <source>
        <dbReference type="ARBA" id="ARBA00022723"/>
    </source>
</evidence>
<dbReference type="Proteomes" id="UP000412311">
    <property type="component" value="Unassembled WGS sequence"/>
</dbReference>
<evidence type="ECO:0000313" key="10">
    <source>
        <dbReference type="Proteomes" id="UP000593833"/>
    </source>
</evidence>
<feature type="domain" description="JAB" evidence="6">
    <location>
        <begin position="63"/>
        <end position="148"/>
    </location>
</feature>
<dbReference type="GO" id="GO:0008237">
    <property type="term" value="F:metallopeptidase activity"/>
    <property type="evidence" value="ECO:0007669"/>
    <property type="project" value="UniProtKB-KW"/>
</dbReference>
<accession>A0A075PDC8</accession>
<dbReference type="Proteomes" id="UP000593833">
    <property type="component" value="Chromosome"/>
</dbReference>
<evidence type="ECO:0000256" key="3">
    <source>
        <dbReference type="ARBA" id="ARBA00022801"/>
    </source>
</evidence>
<keyword evidence="5" id="KW-0482">Metalloprotease</keyword>
<keyword evidence="4" id="KW-0862">Zinc</keyword>
<evidence type="ECO:0000256" key="5">
    <source>
        <dbReference type="ARBA" id="ARBA00023049"/>
    </source>
</evidence>
<dbReference type="InterPro" id="IPR028090">
    <property type="entry name" value="JAB_dom_prok"/>
</dbReference>
<dbReference type="KEGG" id="pfn:HZ99_17510"/>
<protein>
    <submittedName>
        <fullName evidence="7">Mov34/MPN/PAD-1 family protein</fullName>
    </submittedName>
</protein>
<dbReference type="SUPFAM" id="SSF102712">
    <property type="entry name" value="JAB1/MPN domain"/>
    <property type="match status" value="1"/>
</dbReference>
<proteinExistence type="predicted"/>
<dbReference type="Gene3D" id="3.40.140.10">
    <property type="entry name" value="Cytidine Deaminase, domain 2"/>
    <property type="match status" value="1"/>
</dbReference>
<dbReference type="EMBL" id="CABVJG010000007">
    <property type="protein sequence ID" value="VVQ05370.1"/>
    <property type="molecule type" value="Genomic_DNA"/>
</dbReference>
<dbReference type="GeneID" id="70102655"/>
<dbReference type="EMBL" id="CP063233">
    <property type="protein sequence ID" value="QOU05307.1"/>
    <property type="molecule type" value="Genomic_DNA"/>
</dbReference>
<reference evidence="8 9" key="1">
    <citation type="submission" date="2019-09" db="EMBL/GenBank/DDBJ databases">
        <authorList>
            <person name="Chandra G."/>
            <person name="Truman W A."/>
        </authorList>
    </citation>
    <scope>NUCLEOTIDE SEQUENCE [LARGE SCALE GENOMIC DNA]</scope>
    <source>
        <strain evidence="8">PS925</strain>
    </source>
</reference>
<keyword evidence="2" id="KW-0479">Metal-binding</keyword>
<evidence type="ECO:0000313" key="7">
    <source>
        <dbReference type="EMBL" id="QOU05307.1"/>
    </source>
</evidence>
<dbReference type="Pfam" id="PF14464">
    <property type="entry name" value="Prok-JAB"/>
    <property type="match status" value="1"/>
</dbReference>
<sequence>MTDIAWRWRWPEVDSELLVSQAVADILDSHRQGLFGVERGGQLFVNPVDPKGLLLALATLPHRADRSGWSWLELDAARCRQEIQAANEQGLRLVGYWHTHPQSVPVISPADIGSFSKFAARYTQDLPHPIAIIVGKSEKPEGIKAWSFRDGRYVEATWVR</sequence>